<dbReference type="PANTHER" id="PTHR46796">
    <property type="entry name" value="HTH-TYPE TRANSCRIPTIONAL ACTIVATOR RHAS-RELATED"/>
    <property type="match status" value="1"/>
</dbReference>
<dbReference type="PROSITE" id="PS01124">
    <property type="entry name" value="HTH_ARAC_FAMILY_2"/>
    <property type="match status" value="1"/>
</dbReference>
<dbReference type="InterPro" id="IPR032783">
    <property type="entry name" value="AraC_lig"/>
</dbReference>
<dbReference type="InterPro" id="IPR018060">
    <property type="entry name" value="HTH_AraC"/>
</dbReference>
<comment type="caution">
    <text evidence="5">The sequence shown here is derived from an EMBL/GenBank/DDBJ whole genome shotgun (WGS) entry which is preliminary data.</text>
</comment>
<gene>
    <name evidence="5" type="ORF">TH4_19945</name>
</gene>
<sequence>MDPLSDILSLLRPDNYLSAGFDIAAPWAIQFPDQGQNIKTAAVVEGDCWISVDGVPDPVHLQTGDCVLLPHGKAFLMGSDLDVSPMLAGTTFKPSGYGVIRTLNGGGDCVVASSRFGLHGPQADLLLAMLPPLVVIRNRDESEALRHCIERTMTEMRKNDPGSKLVLQHLAHMMLIQVLRMYMNDDAKGVGWFFALADPQISKAISAIHADPAQNWTVESLAKCSGMSRSAFAAKFKERVGESPMGYLIRWRMMLAGERLTTSREPISQISLSLGYESESAFSTAFKRVMGCAPRSYCKEVLPRQDVKMT</sequence>
<keyword evidence="3" id="KW-0804">Transcription</keyword>
<accession>A0A853KV91</accession>
<dbReference type="EMBL" id="JPVZ01000013">
    <property type="protein sequence ID" value="OAZ07871.1"/>
    <property type="molecule type" value="Genomic_DNA"/>
</dbReference>
<evidence type="ECO:0000313" key="5">
    <source>
        <dbReference type="EMBL" id="OAZ07871.1"/>
    </source>
</evidence>
<evidence type="ECO:0000259" key="4">
    <source>
        <dbReference type="PROSITE" id="PS01124"/>
    </source>
</evidence>
<dbReference type="AlphaFoldDB" id="A0A853KV91"/>
<dbReference type="SMART" id="SM00342">
    <property type="entry name" value="HTH_ARAC"/>
    <property type="match status" value="1"/>
</dbReference>
<evidence type="ECO:0000313" key="6">
    <source>
        <dbReference type="Proteomes" id="UP000094009"/>
    </source>
</evidence>
<keyword evidence="2" id="KW-0238">DNA-binding</keyword>
<name>A0A853KV91_9PROT</name>
<evidence type="ECO:0000256" key="1">
    <source>
        <dbReference type="ARBA" id="ARBA00023015"/>
    </source>
</evidence>
<dbReference type="InterPro" id="IPR020449">
    <property type="entry name" value="Tscrpt_reg_AraC-type_HTH"/>
</dbReference>
<proteinExistence type="predicted"/>
<dbReference type="Pfam" id="PF12852">
    <property type="entry name" value="Cupin_6"/>
    <property type="match status" value="1"/>
</dbReference>
<dbReference type="RefSeq" id="WP_064782410.1">
    <property type="nucleotide sequence ID" value="NZ_JPVZ01000013.1"/>
</dbReference>
<dbReference type="Proteomes" id="UP000094009">
    <property type="component" value="Unassembled WGS sequence"/>
</dbReference>
<feature type="domain" description="HTH araC/xylS-type" evidence="4">
    <location>
        <begin position="202"/>
        <end position="300"/>
    </location>
</feature>
<dbReference type="GO" id="GO:0003700">
    <property type="term" value="F:DNA-binding transcription factor activity"/>
    <property type="evidence" value="ECO:0007669"/>
    <property type="project" value="InterPro"/>
</dbReference>
<dbReference type="SUPFAM" id="SSF46689">
    <property type="entry name" value="Homeodomain-like"/>
    <property type="match status" value="2"/>
</dbReference>
<dbReference type="InterPro" id="IPR009057">
    <property type="entry name" value="Homeodomain-like_sf"/>
</dbReference>
<dbReference type="PANTHER" id="PTHR46796:SF7">
    <property type="entry name" value="ARAC FAMILY TRANSCRIPTIONAL REGULATOR"/>
    <property type="match status" value="1"/>
</dbReference>
<dbReference type="PRINTS" id="PR00032">
    <property type="entry name" value="HTHARAC"/>
</dbReference>
<dbReference type="Pfam" id="PF12833">
    <property type="entry name" value="HTH_18"/>
    <property type="match status" value="1"/>
</dbReference>
<evidence type="ECO:0000256" key="3">
    <source>
        <dbReference type="ARBA" id="ARBA00023163"/>
    </source>
</evidence>
<organism evidence="5 6">
    <name type="scientific">Thalassospira tepidiphila MCCC 1A03514</name>
    <dbReference type="NCBI Taxonomy" id="1177930"/>
    <lineage>
        <taxon>Bacteria</taxon>
        <taxon>Pseudomonadati</taxon>
        <taxon>Pseudomonadota</taxon>
        <taxon>Alphaproteobacteria</taxon>
        <taxon>Rhodospirillales</taxon>
        <taxon>Thalassospiraceae</taxon>
        <taxon>Thalassospira</taxon>
    </lineage>
</organism>
<keyword evidence="1" id="KW-0805">Transcription regulation</keyword>
<protein>
    <submittedName>
        <fullName evidence="5">AraC family transcriptional regulator</fullName>
    </submittedName>
</protein>
<evidence type="ECO:0000256" key="2">
    <source>
        <dbReference type="ARBA" id="ARBA00023125"/>
    </source>
</evidence>
<reference evidence="5 6" key="1">
    <citation type="submission" date="2014-07" db="EMBL/GenBank/DDBJ databases">
        <title>Draft genome sequence of Thalassospira tepidiphila 1-1B.</title>
        <authorList>
            <person name="Lai Q."/>
            <person name="Shao Z."/>
        </authorList>
    </citation>
    <scope>NUCLEOTIDE SEQUENCE [LARGE SCALE GENOMIC DNA]</scope>
    <source>
        <strain evidence="5 6">MCCC 1A03514</strain>
    </source>
</reference>
<dbReference type="Gene3D" id="1.10.10.60">
    <property type="entry name" value="Homeodomain-like"/>
    <property type="match status" value="2"/>
</dbReference>
<dbReference type="InterPro" id="IPR050204">
    <property type="entry name" value="AraC_XylS_family_regulators"/>
</dbReference>
<dbReference type="GO" id="GO:0043565">
    <property type="term" value="F:sequence-specific DNA binding"/>
    <property type="evidence" value="ECO:0007669"/>
    <property type="project" value="InterPro"/>
</dbReference>